<sequence length="232" mass="26968">MVHIPSTYTYDFWAKTPTEVVELTCLMPNGVVVPLDTNRNATLAEIKEASIFFLIFLKFFHSYQIDLWDEASKYPLHGILKDAQSYVFSYINSNAEAEELRDETRRLCDIKPFCSVLKVIEREGIKNDRNLDAQIGHIIGKGLHEFAALKNSEVNDFRWKMRVLGDEVAVARQKKSWVEKVQYQYPLRLAPSPAIPKNIECRLKDGNLVLVTKFRNTEVCNIYIFLYYKNKH</sequence>
<dbReference type="Proteomes" id="UP000614350">
    <property type="component" value="Unassembled WGS sequence"/>
</dbReference>
<dbReference type="InterPro" id="IPR003113">
    <property type="entry name" value="PI3K_ABD"/>
</dbReference>
<name>A0A834ND77_VESVU</name>
<evidence type="ECO:0000256" key="1">
    <source>
        <dbReference type="PROSITE-ProRule" id="PRU00877"/>
    </source>
</evidence>
<dbReference type="AlphaFoldDB" id="A0A834ND77"/>
<keyword evidence="4" id="KW-1185">Reference proteome</keyword>
<evidence type="ECO:0000259" key="2">
    <source>
        <dbReference type="PROSITE" id="PS51544"/>
    </source>
</evidence>
<protein>
    <recommendedName>
        <fullName evidence="2">PI3K-ABD domain-containing protein</fullName>
    </recommendedName>
</protein>
<reference evidence="3" key="1">
    <citation type="journal article" date="2020" name="G3 (Bethesda)">
        <title>High-Quality Assemblies for Three Invasive Social Wasps from the &lt;i&gt;Vespula&lt;/i&gt; Genus.</title>
        <authorList>
            <person name="Harrop T.W.R."/>
            <person name="Guhlin J."/>
            <person name="McLaughlin G.M."/>
            <person name="Permina E."/>
            <person name="Stockwell P."/>
            <person name="Gilligan J."/>
            <person name="Le Lec M.F."/>
            <person name="Gruber M.A.M."/>
            <person name="Quinn O."/>
            <person name="Lovegrove M."/>
            <person name="Duncan E.J."/>
            <person name="Remnant E.J."/>
            <person name="Van Eeckhoven J."/>
            <person name="Graham B."/>
            <person name="Knapp R.A."/>
            <person name="Langford K.W."/>
            <person name="Kronenberg Z."/>
            <person name="Press M.O."/>
            <person name="Eacker S.M."/>
            <person name="Wilson-Rankin E.E."/>
            <person name="Purcell J."/>
            <person name="Lester P.J."/>
            <person name="Dearden P.K."/>
        </authorList>
    </citation>
    <scope>NUCLEOTIDE SEQUENCE</scope>
    <source>
        <strain evidence="3">Marl-1</strain>
    </source>
</reference>
<proteinExistence type="inferred from homology"/>
<dbReference type="EMBL" id="JACSEA010000003">
    <property type="protein sequence ID" value="KAF7404675.1"/>
    <property type="molecule type" value="Genomic_DNA"/>
</dbReference>
<dbReference type="PROSITE" id="PS51544">
    <property type="entry name" value="PI3K_ABD"/>
    <property type="match status" value="1"/>
</dbReference>
<evidence type="ECO:0000313" key="3">
    <source>
        <dbReference type="EMBL" id="KAF7404675.1"/>
    </source>
</evidence>
<accession>A0A834ND77</accession>
<organism evidence="3 4">
    <name type="scientific">Vespula vulgaris</name>
    <name type="common">Yellow jacket</name>
    <name type="synonym">Wasp</name>
    <dbReference type="NCBI Taxonomy" id="7454"/>
    <lineage>
        <taxon>Eukaryota</taxon>
        <taxon>Metazoa</taxon>
        <taxon>Ecdysozoa</taxon>
        <taxon>Arthropoda</taxon>
        <taxon>Hexapoda</taxon>
        <taxon>Insecta</taxon>
        <taxon>Pterygota</taxon>
        <taxon>Neoptera</taxon>
        <taxon>Endopterygota</taxon>
        <taxon>Hymenoptera</taxon>
        <taxon>Apocrita</taxon>
        <taxon>Aculeata</taxon>
        <taxon>Vespoidea</taxon>
        <taxon>Vespidae</taxon>
        <taxon>Vespinae</taxon>
        <taxon>Vespula</taxon>
    </lineage>
</organism>
<dbReference type="SUPFAM" id="SSF54236">
    <property type="entry name" value="Ubiquitin-like"/>
    <property type="match status" value="1"/>
</dbReference>
<comment type="caution">
    <text evidence="3">The sequence shown here is derived from an EMBL/GenBank/DDBJ whole genome shotgun (WGS) entry which is preliminary data.</text>
</comment>
<dbReference type="Pfam" id="PF02192">
    <property type="entry name" value="PI3K_p85B"/>
    <property type="match status" value="1"/>
</dbReference>
<gene>
    <name evidence="3" type="ORF">HZH66_003581</name>
</gene>
<comment type="similarity">
    <text evidence="1">Belongs to the PI3/PI4-kinase family.</text>
</comment>
<dbReference type="Gene3D" id="3.10.20.770">
    <property type="match status" value="1"/>
</dbReference>
<dbReference type="SMART" id="SM00143">
    <property type="entry name" value="PI3K_p85B"/>
    <property type="match status" value="1"/>
</dbReference>
<dbReference type="InterPro" id="IPR029071">
    <property type="entry name" value="Ubiquitin-like_domsf"/>
</dbReference>
<evidence type="ECO:0000313" key="4">
    <source>
        <dbReference type="Proteomes" id="UP000614350"/>
    </source>
</evidence>
<feature type="domain" description="PI3K-ABD" evidence="2">
    <location>
        <begin position="17"/>
        <end position="123"/>
    </location>
</feature>